<feature type="transmembrane region" description="Helical" evidence="1">
    <location>
        <begin position="12"/>
        <end position="31"/>
    </location>
</feature>
<keyword evidence="1" id="KW-0812">Transmembrane</keyword>
<accession>A0A9W6LMB3</accession>
<evidence type="ECO:0000313" key="2">
    <source>
        <dbReference type="EMBL" id="GLI55278.1"/>
    </source>
</evidence>
<feature type="transmembrane region" description="Helical" evidence="1">
    <location>
        <begin position="75"/>
        <end position="94"/>
    </location>
</feature>
<evidence type="ECO:0000256" key="1">
    <source>
        <dbReference type="SAM" id="Phobius"/>
    </source>
</evidence>
<dbReference type="RefSeq" id="WP_281833617.1">
    <property type="nucleotide sequence ID" value="NZ_BSDY01000003.1"/>
</dbReference>
<sequence>MKKNTEIIDISNMKLVCYLYGIFNWIAPFLIQPEIVNTIYSVAISFVSTCLFIYIMLKFKGALNIILHSVKMDKVIGYLIYFSLIGYALNILALRDPEGILPYQAILGIGVVILYIVYGFFLKNLDAPLEKLKKVKSINIYANCVLISVVMAFTIIGVIFFIILMGVSYFILGNIFVELQELELEERE</sequence>
<evidence type="ECO:0000313" key="3">
    <source>
        <dbReference type="Proteomes" id="UP001144471"/>
    </source>
</evidence>
<keyword evidence="1" id="KW-0472">Membrane</keyword>
<organism evidence="2 3">
    <name type="scientific">Propionigenium maris DSM 9537</name>
    <dbReference type="NCBI Taxonomy" id="1123000"/>
    <lineage>
        <taxon>Bacteria</taxon>
        <taxon>Fusobacteriati</taxon>
        <taxon>Fusobacteriota</taxon>
        <taxon>Fusobacteriia</taxon>
        <taxon>Fusobacteriales</taxon>
        <taxon>Fusobacteriaceae</taxon>
        <taxon>Propionigenium</taxon>
    </lineage>
</organism>
<dbReference type="Proteomes" id="UP001144471">
    <property type="component" value="Unassembled WGS sequence"/>
</dbReference>
<proteinExistence type="predicted"/>
<feature type="transmembrane region" description="Helical" evidence="1">
    <location>
        <begin position="141"/>
        <end position="172"/>
    </location>
</feature>
<name>A0A9W6LMB3_9FUSO</name>
<dbReference type="EMBL" id="BSDY01000003">
    <property type="protein sequence ID" value="GLI55278.1"/>
    <property type="molecule type" value="Genomic_DNA"/>
</dbReference>
<dbReference type="AlphaFoldDB" id="A0A9W6LMB3"/>
<gene>
    <name evidence="2" type="ORF">PM10SUCC1_07920</name>
</gene>
<comment type="caution">
    <text evidence="2">The sequence shown here is derived from an EMBL/GenBank/DDBJ whole genome shotgun (WGS) entry which is preliminary data.</text>
</comment>
<keyword evidence="1" id="KW-1133">Transmembrane helix</keyword>
<feature type="transmembrane region" description="Helical" evidence="1">
    <location>
        <begin position="100"/>
        <end position="121"/>
    </location>
</feature>
<reference evidence="2" key="1">
    <citation type="submission" date="2022-12" db="EMBL/GenBank/DDBJ databases">
        <title>Reference genome sequencing for broad-spectrum identification of bacterial and archaeal isolates by mass spectrometry.</title>
        <authorList>
            <person name="Sekiguchi Y."/>
            <person name="Tourlousse D.M."/>
        </authorList>
    </citation>
    <scope>NUCLEOTIDE SEQUENCE</scope>
    <source>
        <strain evidence="2">10succ1</strain>
    </source>
</reference>
<keyword evidence="3" id="KW-1185">Reference proteome</keyword>
<protein>
    <submittedName>
        <fullName evidence="2">Uncharacterized protein</fullName>
    </submittedName>
</protein>
<feature type="transmembrane region" description="Helical" evidence="1">
    <location>
        <begin position="37"/>
        <end position="55"/>
    </location>
</feature>